<accession>A0A6J5LU68</accession>
<name>A0A6J5LU68_9CAUD</name>
<organism evidence="1">
    <name type="scientific">uncultured Caudovirales phage</name>
    <dbReference type="NCBI Taxonomy" id="2100421"/>
    <lineage>
        <taxon>Viruses</taxon>
        <taxon>Duplodnaviria</taxon>
        <taxon>Heunggongvirae</taxon>
        <taxon>Uroviricota</taxon>
        <taxon>Caudoviricetes</taxon>
        <taxon>Peduoviridae</taxon>
        <taxon>Maltschvirus</taxon>
        <taxon>Maltschvirus maltsch</taxon>
    </lineage>
</organism>
<protein>
    <submittedName>
        <fullName evidence="1">Uncharacterized protein</fullName>
    </submittedName>
</protein>
<proteinExistence type="predicted"/>
<dbReference type="EMBL" id="LR796341">
    <property type="protein sequence ID" value="CAB4138134.1"/>
    <property type="molecule type" value="Genomic_DNA"/>
</dbReference>
<evidence type="ECO:0000313" key="1">
    <source>
        <dbReference type="EMBL" id="CAB4138134.1"/>
    </source>
</evidence>
<sequence>MKLICFPHYTAGGLLCDILNNLFSEQHSNGGLNNPYHSIGKIGDHATVMVDYDVDQLNKKIKQYVDTDVTIGTHCWPGQLDLDQFELTINITTATFRSRAYRWARAYHHYYVKSEPWTAVSGMDRIDKERETAKNYLQSFLPVNHARCHNLEFSEIVDNTAEFQTLMQEHDFLPHMDRWTKLNDFLYQDNFWNSAPVHRLHQAELEVNLNKYYVYG</sequence>
<gene>
    <name evidence="1" type="ORF">UFOVP328_327</name>
</gene>
<reference evidence="1" key="1">
    <citation type="submission" date="2020-04" db="EMBL/GenBank/DDBJ databases">
        <authorList>
            <person name="Chiriac C."/>
            <person name="Salcher M."/>
            <person name="Ghai R."/>
            <person name="Kavagutti S V."/>
        </authorList>
    </citation>
    <scope>NUCLEOTIDE SEQUENCE</scope>
</reference>